<accession>E4XYH8</accession>
<dbReference type="Proteomes" id="UP000011014">
    <property type="component" value="Unassembled WGS sequence"/>
</dbReference>
<dbReference type="GO" id="GO:0032366">
    <property type="term" value="P:intracellular sterol transport"/>
    <property type="evidence" value="ECO:0007669"/>
    <property type="project" value="TreeGrafter"/>
</dbReference>
<evidence type="ECO:0000256" key="1">
    <source>
        <dbReference type="ARBA" id="ARBA00004370"/>
    </source>
</evidence>
<evidence type="ECO:0000313" key="7">
    <source>
        <dbReference type="Proteomes" id="UP000001307"/>
    </source>
</evidence>
<evidence type="ECO:0000313" key="5">
    <source>
        <dbReference type="EMBL" id="CBY41550.1"/>
    </source>
</evidence>
<organism evidence="4">
    <name type="scientific">Oikopleura dioica</name>
    <name type="common">Tunicate</name>
    <dbReference type="NCBI Taxonomy" id="34765"/>
    <lineage>
        <taxon>Eukaryota</taxon>
        <taxon>Metazoa</taxon>
        <taxon>Chordata</taxon>
        <taxon>Tunicata</taxon>
        <taxon>Appendicularia</taxon>
        <taxon>Copelata</taxon>
        <taxon>Oikopleuridae</taxon>
        <taxon>Oikopleura</taxon>
    </lineage>
</organism>
<dbReference type="OrthoDB" id="10336921at2759"/>
<dbReference type="AlphaFoldDB" id="E4XYH8"/>
<dbReference type="Pfam" id="PF16016">
    <property type="entry name" value="VASt"/>
    <property type="match status" value="1"/>
</dbReference>
<dbReference type="GO" id="GO:0005789">
    <property type="term" value="C:endoplasmic reticulum membrane"/>
    <property type="evidence" value="ECO:0007669"/>
    <property type="project" value="TreeGrafter"/>
</dbReference>
<evidence type="ECO:0000313" key="6">
    <source>
        <dbReference type="EMBL" id="CBY41655.1"/>
    </source>
</evidence>
<dbReference type="GO" id="GO:0140268">
    <property type="term" value="C:endoplasmic reticulum-plasma membrane contact site"/>
    <property type="evidence" value="ECO:0007669"/>
    <property type="project" value="TreeGrafter"/>
</dbReference>
<comment type="subcellular location">
    <subcellularLocation>
        <location evidence="1">Membrane</location>
    </subcellularLocation>
</comment>
<sequence>MSKEVEKMHKDYKIMLDEEFEVEFDALFDAFWTNDHPIWEECKVMNDLSEFTASPFENKTRKFNFKVKMGVPFGPSHAPVEITQTMLEDDRKNGKVICENAHKTDYPYADTFDIVHRYEFVQVDGGKSRMKFFSRQEWRKKVPFVQGALNALVNHKQGIFVKNVAKVIRKYTNEEIKNQNSRLCTKIL</sequence>
<dbReference type="InParanoid" id="E4XYH8"/>
<dbReference type="Proteomes" id="UP000001307">
    <property type="component" value="Unassembled WGS sequence"/>
</dbReference>
<keyword evidence="7" id="KW-1185">Reference proteome</keyword>
<dbReference type="EMBL" id="FN656558">
    <property type="protein sequence ID" value="CBY41655.1"/>
    <property type="molecule type" value="Genomic_DNA"/>
</dbReference>
<dbReference type="InterPro" id="IPR031968">
    <property type="entry name" value="VASt"/>
</dbReference>
<dbReference type="PANTHER" id="PTHR23319">
    <property type="entry name" value="GRAM DOMAIN CONTAINING 1B, ISOFORM E"/>
    <property type="match status" value="1"/>
</dbReference>
<dbReference type="EMBL" id="FN653330">
    <property type="protein sequence ID" value="CBY17760.1"/>
    <property type="molecule type" value="Genomic_DNA"/>
</dbReference>
<proteinExistence type="predicted"/>
<evidence type="ECO:0000259" key="3">
    <source>
        <dbReference type="PROSITE" id="PS51778"/>
    </source>
</evidence>
<name>E4XYH8_OIKDI</name>
<evidence type="ECO:0000256" key="2">
    <source>
        <dbReference type="ARBA" id="ARBA00023136"/>
    </source>
</evidence>
<dbReference type="GO" id="GO:0005886">
    <property type="term" value="C:plasma membrane"/>
    <property type="evidence" value="ECO:0007669"/>
    <property type="project" value="TreeGrafter"/>
</dbReference>
<dbReference type="GO" id="GO:0120015">
    <property type="term" value="F:sterol transfer activity"/>
    <property type="evidence" value="ECO:0007669"/>
    <property type="project" value="TreeGrafter"/>
</dbReference>
<gene>
    <name evidence="4" type="ORF">GSOID_T00009759001</name>
    <name evidence="5" type="ORF">GSOID_T00023631001</name>
    <name evidence="6" type="ORF">GSOID_T00023739001</name>
</gene>
<dbReference type="PANTHER" id="PTHR23319:SF4">
    <property type="entry name" value="GRAM DOMAIN CONTAINING 1B, ISOFORM E"/>
    <property type="match status" value="1"/>
</dbReference>
<keyword evidence="2" id="KW-0472">Membrane</keyword>
<reference evidence="4" key="1">
    <citation type="journal article" date="2010" name="Science">
        <title>Plasticity of animal genome architecture unmasked by rapid evolution of a pelagic tunicate.</title>
        <authorList>
            <person name="Denoeud F."/>
            <person name="Henriet S."/>
            <person name="Mungpakdee S."/>
            <person name="Aury J.M."/>
            <person name="Da Silva C."/>
            <person name="Brinkmann H."/>
            <person name="Mikhaleva J."/>
            <person name="Olsen L.C."/>
            <person name="Jubin C."/>
            <person name="Canestro C."/>
            <person name="Bouquet J.M."/>
            <person name="Danks G."/>
            <person name="Poulain J."/>
            <person name="Campsteijn C."/>
            <person name="Adamski M."/>
            <person name="Cross I."/>
            <person name="Yadetie F."/>
            <person name="Muffato M."/>
            <person name="Louis A."/>
            <person name="Butcher S."/>
            <person name="Tsagkogeorga G."/>
            <person name="Konrad A."/>
            <person name="Singh S."/>
            <person name="Jensen M.F."/>
            <person name="Cong E.H."/>
            <person name="Eikeseth-Otteraa H."/>
            <person name="Noel B."/>
            <person name="Anthouard V."/>
            <person name="Porcel B.M."/>
            <person name="Kachouri-Lafond R."/>
            <person name="Nishino A."/>
            <person name="Ugolini M."/>
            <person name="Chourrout P."/>
            <person name="Nishida H."/>
            <person name="Aasland R."/>
            <person name="Huzurbazar S."/>
            <person name="Westhof E."/>
            <person name="Delsuc F."/>
            <person name="Lehrach H."/>
            <person name="Reinhardt R."/>
            <person name="Weissenbach J."/>
            <person name="Roy S.W."/>
            <person name="Artiguenave F."/>
            <person name="Postlethwait J.H."/>
            <person name="Manak J.R."/>
            <person name="Thompson E.M."/>
            <person name="Jaillon O."/>
            <person name="Du Pasquier L."/>
            <person name="Boudinot P."/>
            <person name="Liberles D.A."/>
            <person name="Volff J.N."/>
            <person name="Philippe H."/>
            <person name="Lenhard B."/>
            <person name="Roest Crollius H."/>
            <person name="Wincker P."/>
            <person name="Chourrout D."/>
        </authorList>
    </citation>
    <scope>NUCLEOTIDE SEQUENCE [LARGE SCALE GENOMIC DNA]</scope>
</reference>
<dbReference type="InterPro" id="IPR051482">
    <property type="entry name" value="Cholesterol_transport"/>
</dbReference>
<evidence type="ECO:0000313" key="4">
    <source>
        <dbReference type="EMBL" id="CBY17760.1"/>
    </source>
</evidence>
<feature type="domain" description="VASt" evidence="3">
    <location>
        <begin position="11"/>
        <end position="180"/>
    </location>
</feature>
<protein>
    <recommendedName>
        <fullName evidence="3">VASt domain-containing protein</fullName>
    </recommendedName>
</protein>
<dbReference type="EMBL" id="FN656494">
    <property type="protein sequence ID" value="CBY41550.1"/>
    <property type="molecule type" value="Genomic_DNA"/>
</dbReference>
<dbReference type="PROSITE" id="PS51778">
    <property type="entry name" value="VAST"/>
    <property type="match status" value="1"/>
</dbReference>
<dbReference type="GO" id="GO:0032934">
    <property type="term" value="F:sterol binding"/>
    <property type="evidence" value="ECO:0007669"/>
    <property type="project" value="TreeGrafter"/>
</dbReference>